<dbReference type="Pfam" id="PF14333">
    <property type="entry name" value="DUF4389"/>
    <property type="match status" value="2"/>
</dbReference>
<feature type="transmembrane region" description="Helical" evidence="2">
    <location>
        <begin position="513"/>
        <end position="536"/>
    </location>
</feature>
<keyword evidence="2" id="KW-0812">Transmembrane</keyword>
<evidence type="ECO:0000256" key="2">
    <source>
        <dbReference type="SAM" id="Phobius"/>
    </source>
</evidence>
<keyword evidence="2" id="KW-0472">Membrane</keyword>
<name>A0A7Y9E8P4_9ACTN</name>
<organism evidence="3 4">
    <name type="scientific">Nocardioides panaciterrulae</name>
    <dbReference type="NCBI Taxonomy" id="661492"/>
    <lineage>
        <taxon>Bacteria</taxon>
        <taxon>Bacillati</taxon>
        <taxon>Actinomycetota</taxon>
        <taxon>Actinomycetes</taxon>
        <taxon>Propionibacteriales</taxon>
        <taxon>Nocardioidaceae</taxon>
        <taxon>Nocardioides</taxon>
    </lineage>
</organism>
<keyword evidence="2" id="KW-1133">Transmembrane helix</keyword>
<dbReference type="InterPro" id="IPR025498">
    <property type="entry name" value="DUF4389"/>
</dbReference>
<dbReference type="EMBL" id="JACCBG010000001">
    <property type="protein sequence ID" value="NYD43158.1"/>
    <property type="molecule type" value="Genomic_DNA"/>
</dbReference>
<dbReference type="RefSeq" id="WP_218851522.1">
    <property type="nucleotide sequence ID" value="NZ_JACCBG010000001.1"/>
</dbReference>
<evidence type="ECO:0008006" key="5">
    <source>
        <dbReference type="Google" id="ProtNLM"/>
    </source>
</evidence>
<feature type="transmembrane region" description="Helical" evidence="2">
    <location>
        <begin position="152"/>
        <end position="172"/>
    </location>
</feature>
<dbReference type="AlphaFoldDB" id="A0A7Y9E8P4"/>
<feature type="transmembrane region" description="Helical" evidence="2">
    <location>
        <begin position="124"/>
        <end position="146"/>
    </location>
</feature>
<feature type="transmembrane region" description="Helical" evidence="2">
    <location>
        <begin position="324"/>
        <end position="347"/>
    </location>
</feature>
<feature type="compositionally biased region" description="Pro residues" evidence="1">
    <location>
        <begin position="254"/>
        <end position="264"/>
    </location>
</feature>
<keyword evidence="4" id="KW-1185">Reference proteome</keyword>
<feature type="compositionally biased region" description="Pro residues" evidence="1">
    <location>
        <begin position="231"/>
        <end position="242"/>
    </location>
</feature>
<feature type="region of interest" description="Disordered" evidence="1">
    <location>
        <begin position="539"/>
        <end position="559"/>
    </location>
</feature>
<dbReference type="Proteomes" id="UP000535511">
    <property type="component" value="Unassembled WGS sequence"/>
</dbReference>
<feature type="compositionally biased region" description="Low complexity" evidence="1">
    <location>
        <begin position="280"/>
        <end position="290"/>
    </location>
</feature>
<evidence type="ECO:0000313" key="4">
    <source>
        <dbReference type="Proteomes" id="UP000535511"/>
    </source>
</evidence>
<gene>
    <name evidence="3" type="ORF">BJZ21_003241</name>
</gene>
<comment type="caution">
    <text evidence="3">The sequence shown here is derived from an EMBL/GenBank/DDBJ whole genome shotgun (WGS) entry which is preliminary data.</text>
</comment>
<evidence type="ECO:0000313" key="3">
    <source>
        <dbReference type="EMBL" id="NYD43158.1"/>
    </source>
</evidence>
<accession>A0A7Y9E8P4</accession>
<reference evidence="3 4" key="1">
    <citation type="submission" date="2020-07" db="EMBL/GenBank/DDBJ databases">
        <title>Sequencing the genomes of 1000 actinobacteria strains.</title>
        <authorList>
            <person name="Klenk H.-P."/>
        </authorList>
    </citation>
    <scope>NUCLEOTIDE SEQUENCE [LARGE SCALE GENOMIC DNA]</scope>
    <source>
        <strain evidence="3 4">DSM 21350</strain>
    </source>
</reference>
<feature type="compositionally biased region" description="Low complexity" evidence="1">
    <location>
        <begin position="243"/>
        <end position="253"/>
    </location>
</feature>
<protein>
    <recommendedName>
        <fullName evidence="5">DUF4389 domain-containing protein</fullName>
    </recommendedName>
</protein>
<proteinExistence type="predicted"/>
<sequence length="559" mass="58196">MNGHVYPVRVDAALDPGLSRWLWLVKWLLAIPHYVVLAFLWAAFVVLSVVAWVAILVTGRYPRGIFDFNVGVLRWSWRVAFYAYGGLGTDRYPPFSLEERPDYPAHLEVEYPDHLSRGLALVKWWLLAIPHYLVVGVFLGAGWYAASGGDNRAWGSGLIGLLVLVAAVVLLFTGRYPGGIFDLVLGLNRWVLRVAAYASLMTDDYPPFRLDLGGTDPATGVLTVGGAGRPPSQPPTQTPPQAPTQAPTQATPPTTWPPAGPPAGPGAARLGTPPPGAGPGPVVHPQVGAAAPPPTVGWGQVLGGPPTPPPPPVAAPSRWGPGRILAVVVGSVLALVSLGLVAAGGVLRVADDGLRDDRGYLMSSAVAFTSPGYAVTSPDVELRSGTPLFGVPDDWLGTVRVEADGRTGNGVFVGIARTNDVDTYLAGVAHSVVREPYADGGSARTDFTDGGSPPRAPQDLGFWAASSHGPGRQTVTWPAEAGHWTLVVMNGAGTTPVAADVAVGATVPALDNLAWGLLVTGLVGAIVAAVVLVLALRRRPPSSGPQDGPGMARMGDAPR</sequence>
<feature type="transmembrane region" description="Helical" evidence="2">
    <location>
        <begin position="31"/>
        <end position="57"/>
    </location>
</feature>
<evidence type="ECO:0000256" key="1">
    <source>
        <dbReference type="SAM" id="MobiDB-lite"/>
    </source>
</evidence>
<feature type="region of interest" description="Disordered" evidence="1">
    <location>
        <begin position="219"/>
        <end position="292"/>
    </location>
</feature>